<feature type="region of interest" description="Disordered" evidence="9">
    <location>
        <begin position="63"/>
        <end position="95"/>
    </location>
</feature>
<evidence type="ECO:0000313" key="11">
    <source>
        <dbReference type="EMBL" id="CAK6953425.1"/>
    </source>
</evidence>
<feature type="domain" description="Bromo" evidence="10">
    <location>
        <begin position="87"/>
        <end position="130"/>
    </location>
</feature>
<evidence type="ECO:0000256" key="2">
    <source>
        <dbReference type="ARBA" id="ARBA00022737"/>
    </source>
</evidence>
<dbReference type="Proteomes" id="UP001314229">
    <property type="component" value="Unassembled WGS sequence"/>
</dbReference>
<evidence type="ECO:0000256" key="8">
    <source>
        <dbReference type="PROSITE-ProRule" id="PRU00035"/>
    </source>
</evidence>
<dbReference type="PROSITE" id="PS50014">
    <property type="entry name" value="BROMODOMAIN_2"/>
    <property type="match status" value="1"/>
</dbReference>
<feature type="region of interest" description="Disordered" evidence="9">
    <location>
        <begin position="1"/>
        <end position="44"/>
    </location>
</feature>
<evidence type="ECO:0000256" key="4">
    <source>
        <dbReference type="ARBA" id="ARBA00023015"/>
    </source>
</evidence>
<keyword evidence="6" id="KW-0804">Transcription</keyword>
<dbReference type="SMART" id="SM00297">
    <property type="entry name" value="BROMO"/>
    <property type="match status" value="1"/>
</dbReference>
<dbReference type="GO" id="GO:0016586">
    <property type="term" value="C:RSC-type complex"/>
    <property type="evidence" value="ECO:0007669"/>
    <property type="project" value="InterPro"/>
</dbReference>
<gene>
    <name evidence="11" type="ORF">FSCOSCO3_A013460</name>
</gene>
<dbReference type="PANTHER" id="PTHR16062:SF19">
    <property type="entry name" value="PROTEIN POLYBROMO-1"/>
    <property type="match status" value="1"/>
</dbReference>
<comment type="caution">
    <text evidence="11">The sequence shown here is derived from an EMBL/GenBank/DDBJ whole genome shotgun (WGS) entry which is preliminary data.</text>
</comment>
<dbReference type="PRINTS" id="PR00503">
    <property type="entry name" value="BROMODOMAIN"/>
</dbReference>
<reference evidence="11 12" key="1">
    <citation type="submission" date="2024-01" db="EMBL/GenBank/DDBJ databases">
        <authorList>
            <person name="Alioto T."/>
            <person name="Alioto T."/>
            <person name="Gomez Garrido J."/>
        </authorList>
    </citation>
    <scope>NUCLEOTIDE SEQUENCE [LARGE SCALE GENOMIC DNA]</scope>
</reference>
<evidence type="ECO:0000256" key="7">
    <source>
        <dbReference type="ARBA" id="ARBA00023242"/>
    </source>
</evidence>
<dbReference type="InterPro" id="IPR036427">
    <property type="entry name" value="Bromodomain-like_sf"/>
</dbReference>
<keyword evidence="12" id="KW-1185">Reference proteome</keyword>
<dbReference type="Pfam" id="PF00439">
    <property type="entry name" value="Bromodomain"/>
    <property type="match status" value="1"/>
</dbReference>
<keyword evidence="4" id="KW-0805">Transcription regulation</keyword>
<dbReference type="PANTHER" id="PTHR16062">
    <property type="entry name" value="SWI/SNF-RELATED"/>
    <property type="match status" value="1"/>
</dbReference>
<evidence type="ECO:0000313" key="12">
    <source>
        <dbReference type="Proteomes" id="UP001314229"/>
    </source>
</evidence>
<evidence type="ECO:0000256" key="1">
    <source>
        <dbReference type="ARBA" id="ARBA00004123"/>
    </source>
</evidence>
<evidence type="ECO:0000259" key="10">
    <source>
        <dbReference type="PROSITE" id="PS50014"/>
    </source>
</evidence>
<organism evidence="11 12">
    <name type="scientific">Scomber scombrus</name>
    <name type="common">Atlantic mackerel</name>
    <name type="synonym">Scomber vernalis</name>
    <dbReference type="NCBI Taxonomy" id="13677"/>
    <lineage>
        <taxon>Eukaryota</taxon>
        <taxon>Metazoa</taxon>
        <taxon>Chordata</taxon>
        <taxon>Craniata</taxon>
        <taxon>Vertebrata</taxon>
        <taxon>Euteleostomi</taxon>
        <taxon>Actinopterygii</taxon>
        <taxon>Neopterygii</taxon>
        <taxon>Teleostei</taxon>
        <taxon>Neoteleostei</taxon>
        <taxon>Acanthomorphata</taxon>
        <taxon>Pelagiaria</taxon>
        <taxon>Scombriformes</taxon>
        <taxon>Scombridae</taxon>
        <taxon>Scomber</taxon>
    </lineage>
</organism>
<dbReference type="EMBL" id="CAWUFR010000013">
    <property type="protein sequence ID" value="CAK6953425.1"/>
    <property type="molecule type" value="Genomic_DNA"/>
</dbReference>
<keyword evidence="5 8" id="KW-0103">Bromodomain</keyword>
<keyword evidence="2" id="KW-0677">Repeat</keyword>
<evidence type="ECO:0000256" key="6">
    <source>
        <dbReference type="ARBA" id="ARBA00023163"/>
    </source>
</evidence>
<dbReference type="GO" id="GO:0003682">
    <property type="term" value="F:chromatin binding"/>
    <property type="evidence" value="ECO:0007669"/>
    <property type="project" value="TreeGrafter"/>
</dbReference>
<name>A0AAV1N399_SCOSC</name>
<dbReference type="AlphaFoldDB" id="A0AAV1N399"/>
<feature type="compositionally biased region" description="Basic residues" evidence="9">
    <location>
        <begin position="69"/>
        <end position="79"/>
    </location>
</feature>
<dbReference type="InterPro" id="IPR001487">
    <property type="entry name" value="Bromodomain"/>
</dbReference>
<protein>
    <submittedName>
        <fullName evidence="11">Transcription activator BRG1-like</fullName>
    </submittedName>
</protein>
<dbReference type="GO" id="GO:0006338">
    <property type="term" value="P:chromatin remodeling"/>
    <property type="evidence" value="ECO:0007669"/>
    <property type="project" value="InterPro"/>
</dbReference>
<dbReference type="GO" id="GO:0006368">
    <property type="term" value="P:transcription elongation by RNA polymerase II"/>
    <property type="evidence" value="ECO:0007669"/>
    <property type="project" value="TreeGrafter"/>
</dbReference>
<keyword evidence="3" id="KW-0156">Chromatin regulator</keyword>
<proteinExistence type="predicted"/>
<comment type="subcellular location">
    <subcellularLocation>
        <location evidence="1">Nucleus</location>
    </subcellularLocation>
</comment>
<evidence type="ECO:0000256" key="3">
    <source>
        <dbReference type="ARBA" id="ARBA00022853"/>
    </source>
</evidence>
<evidence type="ECO:0000256" key="9">
    <source>
        <dbReference type="SAM" id="MobiDB-lite"/>
    </source>
</evidence>
<keyword evidence="7" id="KW-0539">Nucleus</keyword>
<evidence type="ECO:0000256" key="5">
    <source>
        <dbReference type="ARBA" id="ARBA00023117"/>
    </source>
</evidence>
<sequence>MFNQKSSSHERSAFLQAILEHEEQDEEEDEVPDDEMVNQMTARSEEEFDQFMQAIEEGTLEGMEEEVRHKKTTCNRKRDRNLDLPGPFSSSGRRERIRSHRYRSLGDLERDVMLLFQNAQTFNLEGSLIYEDSIVLQSVFTSVRQKIEKEEESEGEETINRYAAMPAEAKQSRSIALYIVLPINLTLIHIKCVFQTITGCNFSSSLDSFPFRTVEDS</sequence>
<feature type="compositionally biased region" description="Acidic residues" evidence="9">
    <location>
        <begin position="22"/>
        <end position="36"/>
    </location>
</feature>
<dbReference type="Gene3D" id="1.20.920.10">
    <property type="entry name" value="Bromodomain-like"/>
    <property type="match status" value="1"/>
</dbReference>
<dbReference type="SUPFAM" id="SSF47370">
    <property type="entry name" value="Bromodomain"/>
    <property type="match status" value="1"/>
</dbReference>
<accession>A0AAV1N399</accession>
<dbReference type="InterPro" id="IPR037382">
    <property type="entry name" value="Rsc/polybromo"/>
</dbReference>